<dbReference type="EMBL" id="VEVO01000009">
    <property type="protein sequence ID" value="KAF0037040.1"/>
    <property type="molecule type" value="Genomic_DNA"/>
</dbReference>
<protein>
    <submittedName>
        <fullName evidence="2">Uncharacterized protein</fullName>
    </submittedName>
</protein>
<evidence type="ECO:0000313" key="2">
    <source>
        <dbReference type="EMBL" id="KAF0037040.1"/>
    </source>
</evidence>
<feature type="region of interest" description="Disordered" evidence="1">
    <location>
        <begin position="134"/>
        <end position="163"/>
    </location>
</feature>
<evidence type="ECO:0000256" key="1">
    <source>
        <dbReference type="SAM" id="MobiDB-lite"/>
    </source>
</evidence>
<feature type="compositionally biased region" description="Basic and acidic residues" evidence="1">
    <location>
        <begin position="81"/>
        <end position="93"/>
    </location>
</feature>
<accession>A0A6A4SYY8</accession>
<proteinExistence type="predicted"/>
<feature type="region of interest" description="Disordered" evidence="1">
    <location>
        <begin position="56"/>
        <end position="93"/>
    </location>
</feature>
<comment type="caution">
    <text evidence="2">The sequence shown here is derived from an EMBL/GenBank/DDBJ whole genome shotgun (WGS) entry which is preliminary data.</text>
</comment>
<sequence>MTKLFRSRGLKFSVAKIPSPPRRGTICSFNMTRKSSDMVVMDLVGVTWGARIHPRTETGRRGATPFGRAVNLRSAGGKTPHGQEAKSEFHASTKLDEKNDITLVKLELLHTESGSAKPVKLHSHLTLKKSQIPTVHVSAPSPGRNSATDNLAPYQHTFTSSPP</sequence>
<evidence type="ECO:0000313" key="3">
    <source>
        <dbReference type="Proteomes" id="UP000438429"/>
    </source>
</evidence>
<name>A0A6A4SYY8_SCOMX</name>
<reference evidence="2 3" key="1">
    <citation type="submission" date="2019-06" db="EMBL/GenBank/DDBJ databases">
        <title>Draft genomes of female and male turbot (Scophthalmus maximus).</title>
        <authorList>
            <person name="Xu H."/>
            <person name="Xu X.-W."/>
            <person name="Shao C."/>
            <person name="Chen S."/>
        </authorList>
    </citation>
    <scope>NUCLEOTIDE SEQUENCE [LARGE SCALE GENOMIC DNA]</scope>
    <source>
        <strain evidence="2">Ysfricsl-2016a</strain>
        <tissue evidence="2">Blood</tissue>
    </source>
</reference>
<dbReference type="Proteomes" id="UP000438429">
    <property type="component" value="Unassembled WGS sequence"/>
</dbReference>
<gene>
    <name evidence="2" type="ORF">F2P81_009914</name>
</gene>
<dbReference type="AlphaFoldDB" id="A0A6A4SYY8"/>
<organism evidence="2 3">
    <name type="scientific">Scophthalmus maximus</name>
    <name type="common">Turbot</name>
    <name type="synonym">Psetta maxima</name>
    <dbReference type="NCBI Taxonomy" id="52904"/>
    <lineage>
        <taxon>Eukaryota</taxon>
        <taxon>Metazoa</taxon>
        <taxon>Chordata</taxon>
        <taxon>Craniata</taxon>
        <taxon>Vertebrata</taxon>
        <taxon>Euteleostomi</taxon>
        <taxon>Actinopterygii</taxon>
        <taxon>Neopterygii</taxon>
        <taxon>Teleostei</taxon>
        <taxon>Neoteleostei</taxon>
        <taxon>Acanthomorphata</taxon>
        <taxon>Carangaria</taxon>
        <taxon>Pleuronectiformes</taxon>
        <taxon>Pleuronectoidei</taxon>
        <taxon>Scophthalmidae</taxon>
        <taxon>Scophthalmus</taxon>
    </lineage>
</organism>